<sequence>MPSVRKQTKNQTPIEPDNPVESQQSHEADPIETVSDDLEELLETEDEQPVFFQAIGTIYGKVIRNEEGQFYIALGRQDYKLFILRHRYRAWLKQFENSPDIPLYLKVYPKILIIPRQPVIISFQVVAWSSDPFQEQESEPGMFIFKGIWQFLPQFKTPVISVYRNANAVDPTEKFKATHLPVLMRRTEEDIRPFRFNPKIPKDQLPPRWFIQARYKFIPSRECFGWVEDLEPPSQAIPRYKKPVKPAQPEGGSPEPKNFQRKSPPDFGSPQTPSSPSSSAKDKPKPKPVVIKPAKSKSVDEQESE</sequence>
<feature type="region of interest" description="Disordered" evidence="1">
    <location>
        <begin position="1"/>
        <end position="34"/>
    </location>
</feature>
<keyword evidence="3" id="KW-1185">Reference proteome</keyword>
<dbReference type="KEGG" id="cyc:PCC7424_3159"/>
<name>B7KCL0_GLOC7</name>
<evidence type="ECO:0000256" key="1">
    <source>
        <dbReference type="SAM" id="MobiDB-lite"/>
    </source>
</evidence>
<dbReference type="EMBL" id="CP001291">
    <property type="protein sequence ID" value="ACK71561.1"/>
    <property type="molecule type" value="Genomic_DNA"/>
</dbReference>
<feature type="region of interest" description="Disordered" evidence="1">
    <location>
        <begin position="236"/>
        <end position="305"/>
    </location>
</feature>
<dbReference type="OrthoDB" id="506234at2"/>
<evidence type="ECO:0000313" key="2">
    <source>
        <dbReference type="EMBL" id="ACK71561.1"/>
    </source>
</evidence>
<dbReference type="AlphaFoldDB" id="B7KCL0"/>
<protein>
    <submittedName>
        <fullName evidence="2">Uncharacterized protein</fullName>
    </submittedName>
</protein>
<dbReference type="STRING" id="65393.PCC7424_3159"/>
<organism evidence="2 3">
    <name type="scientific">Gloeothece citriformis (strain PCC 7424)</name>
    <name type="common">Cyanothece sp. (strain PCC 7424)</name>
    <dbReference type="NCBI Taxonomy" id="65393"/>
    <lineage>
        <taxon>Bacteria</taxon>
        <taxon>Bacillati</taxon>
        <taxon>Cyanobacteriota</taxon>
        <taxon>Cyanophyceae</taxon>
        <taxon>Oscillatoriophycideae</taxon>
        <taxon>Chroococcales</taxon>
        <taxon>Aphanothecaceae</taxon>
        <taxon>Gloeothece</taxon>
        <taxon>Gloeothece citriformis</taxon>
    </lineage>
</organism>
<dbReference type="eggNOG" id="ENOG502ZH9A">
    <property type="taxonomic scope" value="Bacteria"/>
</dbReference>
<reference evidence="3" key="1">
    <citation type="journal article" date="2011" name="MBio">
        <title>Novel metabolic attributes of the genus Cyanothece, comprising a group of unicellular nitrogen-fixing Cyanobacteria.</title>
        <authorList>
            <person name="Bandyopadhyay A."/>
            <person name="Elvitigala T."/>
            <person name="Welsh E."/>
            <person name="Stockel J."/>
            <person name="Liberton M."/>
            <person name="Min H."/>
            <person name="Sherman L.A."/>
            <person name="Pakrasi H.B."/>
        </authorList>
    </citation>
    <scope>NUCLEOTIDE SEQUENCE [LARGE SCALE GENOMIC DNA]</scope>
    <source>
        <strain evidence="3">PCC 7424</strain>
    </source>
</reference>
<evidence type="ECO:0000313" key="3">
    <source>
        <dbReference type="Proteomes" id="UP000002384"/>
    </source>
</evidence>
<proteinExistence type="predicted"/>
<accession>B7KCL0</accession>
<gene>
    <name evidence="2" type="ordered locus">PCC7424_3159</name>
</gene>
<dbReference type="HOGENOM" id="CLU_069325_0_0_3"/>
<dbReference type="Proteomes" id="UP000002384">
    <property type="component" value="Chromosome"/>
</dbReference>